<feature type="transmembrane region" description="Helical" evidence="2">
    <location>
        <begin position="203"/>
        <end position="222"/>
    </location>
</feature>
<accession>A0ABU8RNM7</accession>
<keyword evidence="2" id="KW-1133">Transmembrane helix</keyword>
<dbReference type="RefSeq" id="WP_339575960.1">
    <property type="nucleotide sequence ID" value="NZ_JBBIAA010000026.1"/>
</dbReference>
<feature type="transmembrane region" description="Helical" evidence="2">
    <location>
        <begin position="58"/>
        <end position="78"/>
    </location>
</feature>
<feature type="compositionally biased region" description="Low complexity" evidence="1">
    <location>
        <begin position="8"/>
        <end position="21"/>
    </location>
</feature>
<protein>
    <submittedName>
        <fullName evidence="3">DUF6518 family protein</fullName>
    </submittedName>
</protein>
<keyword evidence="2" id="KW-0472">Membrane</keyword>
<evidence type="ECO:0000256" key="2">
    <source>
        <dbReference type="SAM" id="Phobius"/>
    </source>
</evidence>
<dbReference type="Pfam" id="PF20128">
    <property type="entry name" value="DUF6518"/>
    <property type="match status" value="1"/>
</dbReference>
<evidence type="ECO:0000313" key="4">
    <source>
        <dbReference type="Proteomes" id="UP001387100"/>
    </source>
</evidence>
<dbReference type="Proteomes" id="UP001387100">
    <property type="component" value="Unassembled WGS sequence"/>
</dbReference>
<gene>
    <name evidence="3" type="ORF">WDZ17_14875</name>
</gene>
<comment type="caution">
    <text evidence="3">The sequence shown here is derived from an EMBL/GenBank/DDBJ whole genome shotgun (WGS) entry which is preliminary data.</text>
</comment>
<keyword evidence="4" id="KW-1185">Reference proteome</keyword>
<feature type="transmembrane region" description="Helical" evidence="2">
    <location>
        <begin position="174"/>
        <end position="196"/>
    </location>
</feature>
<feature type="transmembrane region" description="Helical" evidence="2">
    <location>
        <begin position="29"/>
        <end position="52"/>
    </location>
</feature>
<evidence type="ECO:0000256" key="1">
    <source>
        <dbReference type="SAM" id="MobiDB-lite"/>
    </source>
</evidence>
<feature type="region of interest" description="Disordered" evidence="1">
    <location>
        <begin position="1"/>
        <end position="22"/>
    </location>
</feature>
<proteinExistence type="predicted"/>
<feature type="transmembrane region" description="Helical" evidence="2">
    <location>
        <begin position="85"/>
        <end position="105"/>
    </location>
</feature>
<sequence>MAPRREATAATSTQTQQSRTGAGAGTVRGVLAPLALSAGVGLGGGVLTSYAQLGLPEVLAPLANSASSWCLVAGLVALTARSAPVGALCGVVALLGMDAGYGLGSELRGYTYGWGTATFWALAALLAGPVVGAGVQWVRTDRRRLAPVAAGVLAGVVLGEGVYGLAVVGATTPTAYWVGQLVVGALGLAAVCALRLRERRRVAVAVLLAVVLVAAFVGVYRLPLIASFSF</sequence>
<name>A0ABU8RNM7_9ACTN</name>
<keyword evidence="2" id="KW-0812">Transmembrane</keyword>
<feature type="transmembrane region" description="Helical" evidence="2">
    <location>
        <begin position="145"/>
        <end position="168"/>
    </location>
</feature>
<organism evidence="3 4">
    <name type="scientific">Pseudokineococcus basanitobsidens</name>
    <dbReference type="NCBI Taxonomy" id="1926649"/>
    <lineage>
        <taxon>Bacteria</taxon>
        <taxon>Bacillati</taxon>
        <taxon>Actinomycetota</taxon>
        <taxon>Actinomycetes</taxon>
        <taxon>Kineosporiales</taxon>
        <taxon>Kineosporiaceae</taxon>
        <taxon>Pseudokineococcus</taxon>
    </lineage>
</organism>
<dbReference type="InterPro" id="IPR045393">
    <property type="entry name" value="DUF6518"/>
</dbReference>
<dbReference type="EMBL" id="JBBIAA010000026">
    <property type="protein sequence ID" value="MEJ5946579.1"/>
    <property type="molecule type" value="Genomic_DNA"/>
</dbReference>
<evidence type="ECO:0000313" key="3">
    <source>
        <dbReference type="EMBL" id="MEJ5946579.1"/>
    </source>
</evidence>
<feature type="transmembrane region" description="Helical" evidence="2">
    <location>
        <begin position="117"/>
        <end position="138"/>
    </location>
</feature>
<reference evidence="3 4" key="1">
    <citation type="journal article" date="2017" name="Int. J. Syst. Evol. Microbiol.">
        <title>Pseudokineococcus basanitobsidens sp. nov., isolated from volcanic rock.</title>
        <authorList>
            <person name="Lee D.W."/>
            <person name="Park M.Y."/>
            <person name="Kim J.J."/>
            <person name="Kim B.S."/>
        </authorList>
    </citation>
    <scope>NUCLEOTIDE SEQUENCE [LARGE SCALE GENOMIC DNA]</scope>
    <source>
        <strain evidence="3 4">DSM 103726</strain>
    </source>
</reference>